<proteinExistence type="predicted"/>
<dbReference type="AlphaFoldDB" id="A0AAU9J793"/>
<sequence length="217" mass="23953">MSLLTIFLASLASAQCPAYTCAELSTDICMTWSNNAVQFNKNSCTSHSQSCLISKAMLEYSFNPSQGNYSCEASSSLGYTYGFMDCGEQLETEIYLKSGTFPKSCSSAGYSDENCLLEDGNYLECGCGFDSLLYCKPNPSSYVFKKFWDTCSDQDNIVTSEFYEYYDLLYSFYVEYNTAPDCALTLFQEFGILQGTVPKSSSAVFIGLGAIIAVFAF</sequence>
<keyword evidence="3" id="KW-1185">Reference proteome</keyword>
<dbReference type="EMBL" id="CAJZBQ010000024">
    <property type="protein sequence ID" value="CAG9320147.1"/>
    <property type="molecule type" value="Genomic_DNA"/>
</dbReference>
<evidence type="ECO:0000313" key="2">
    <source>
        <dbReference type="EMBL" id="CAG9320147.1"/>
    </source>
</evidence>
<evidence type="ECO:0000256" key="1">
    <source>
        <dbReference type="SAM" id="SignalP"/>
    </source>
</evidence>
<gene>
    <name evidence="2" type="ORF">BSTOLATCC_MIC25382</name>
</gene>
<dbReference type="Proteomes" id="UP001162131">
    <property type="component" value="Unassembled WGS sequence"/>
</dbReference>
<protein>
    <submittedName>
        <fullName evidence="2">Uncharacterized protein</fullName>
    </submittedName>
</protein>
<accession>A0AAU9J793</accession>
<organism evidence="2 3">
    <name type="scientific">Blepharisma stoltei</name>
    <dbReference type="NCBI Taxonomy" id="1481888"/>
    <lineage>
        <taxon>Eukaryota</taxon>
        <taxon>Sar</taxon>
        <taxon>Alveolata</taxon>
        <taxon>Ciliophora</taxon>
        <taxon>Postciliodesmatophora</taxon>
        <taxon>Heterotrichea</taxon>
        <taxon>Heterotrichida</taxon>
        <taxon>Blepharismidae</taxon>
        <taxon>Blepharisma</taxon>
    </lineage>
</organism>
<evidence type="ECO:0000313" key="3">
    <source>
        <dbReference type="Proteomes" id="UP001162131"/>
    </source>
</evidence>
<reference evidence="2" key="1">
    <citation type="submission" date="2021-09" db="EMBL/GenBank/DDBJ databases">
        <authorList>
            <consortium name="AG Swart"/>
            <person name="Singh M."/>
            <person name="Singh A."/>
            <person name="Seah K."/>
            <person name="Emmerich C."/>
        </authorList>
    </citation>
    <scope>NUCLEOTIDE SEQUENCE</scope>
    <source>
        <strain evidence="2">ATCC30299</strain>
    </source>
</reference>
<comment type="caution">
    <text evidence="2">The sequence shown here is derived from an EMBL/GenBank/DDBJ whole genome shotgun (WGS) entry which is preliminary data.</text>
</comment>
<feature type="signal peptide" evidence="1">
    <location>
        <begin position="1"/>
        <end position="22"/>
    </location>
</feature>
<feature type="chain" id="PRO_5043482409" evidence="1">
    <location>
        <begin position="23"/>
        <end position="217"/>
    </location>
</feature>
<keyword evidence="1" id="KW-0732">Signal</keyword>
<name>A0AAU9J793_9CILI</name>